<gene>
    <name evidence="2" type="ORF">NPE20_09170</name>
</gene>
<proteinExistence type="predicted"/>
<accession>A0ABT1T0L0</accession>
<evidence type="ECO:0000313" key="3">
    <source>
        <dbReference type="Proteomes" id="UP001204376"/>
    </source>
</evidence>
<protein>
    <submittedName>
        <fullName evidence="2">Uncharacterized protein</fullName>
    </submittedName>
</protein>
<dbReference type="EMBL" id="JANHOH010000001">
    <property type="protein sequence ID" value="MCQ6958127.1"/>
    <property type="molecule type" value="Genomic_DNA"/>
</dbReference>
<sequence>MPYQHKKLTYWVLITNCLIIIGAGHGIAPILFLEFILPFNMGSDGFDFCVGLHCSYDQSLFLTAILSFCGQLLLLIANSEESSISRIASLTFMWLGLFYICHNFDEIATITLIYASPFIITSGYLIYLIINGVFKKQQFGS</sequence>
<dbReference type="RefSeq" id="WP_256538309.1">
    <property type="nucleotide sequence ID" value="NZ_JANHOH010000001.1"/>
</dbReference>
<organism evidence="2 3">
    <name type="scientific">Mucilaginibacter aquariorum</name>
    <dbReference type="NCBI Taxonomy" id="2967225"/>
    <lineage>
        <taxon>Bacteria</taxon>
        <taxon>Pseudomonadati</taxon>
        <taxon>Bacteroidota</taxon>
        <taxon>Sphingobacteriia</taxon>
        <taxon>Sphingobacteriales</taxon>
        <taxon>Sphingobacteriaceae</taxon>
        <taxon>Mucilaginibacter</taxon>
    </lineage>
</organism>
<feature type="transmembrane region" description="Helical" evidence="1">
    <location>
        <begin position="59"/>
        <end position="77"/>
    </location>
</feature>
<keyword evidence="1" id="KW-0812">Transmembrane</keyword>
<comment type="caution">
    <text evidence="2">The sequence shown here is derived from an EMBL/GenBank/DDBJ whole genome shotgun (WGS) entry which is preliminary data.</text>
</comment>
<dbReference type="Proteomes" id="UP001204376">
    <property type="component" value="Unassembled WGS sequence"/>
</dbReference>
<keyword evidence="1" id="KW-0472">Membrane</keyword>
<evidence type="ECO:0000313" key="2">
    <source>
        <dbReference type="EMBL" id="MCQ6958127.1"/>
    </source>
</evidence>
<name>A0ABT1T0L0_9SPHI</name>
<reference evidence="2 3" key="1">
    <citation type="submission" date="2022-07" db="EMBL/GenBank/DDBJ databases">
        <title>Mucilaginibacter sp. JC4.</title>
        <authorList>
            <person name="Le V."/>
            <person name="Ko S.-R."/>
            <person name="Ahn C.-Y."/>
            <person name="Oh H.-M."/>
        </authorList>
    </citation>
    <scope>NUCLEOTIDE SEQUENCE [LARGE SCALE GENOMIC DNA]</scope>
    <source>
        <strain evidence="2 3">JC4</strain>
    </source>
</reference>
<feature type="transmembrane region" description="Helical" evidence="1">
    <location>
        <begin position="12"/>
        <end position="39"/>
    </location>
</feature>
<keyword evidence="1" id="KW-1133">Transmembrane helix</keyword>
<feature type="transmembrane region" description="Helical" evidence="1">
    <location>
        <begin position="84"/>
        <end position="100"/>
    </location>
</feature>
<keyword evidence="3" id="KW-1185">Reference proteome</keyword>
<feature type="transmembrane region" description="Helical" evidence="1">
    <location>
        <begin position="112"/>
        <end position="134"/>
    </location>
</feature>
<evidence type="ECO:0000256" key="1">
    <source>
        <dbReference type="SAM" id="Phobius"/>
    </source>
</evidence>